<dbReference type="Proteomes" id="UP001348641">
    <property type="component" value="Unassembled WGS sequence"/>
</dbReference>
<organism evidence="1 2">
    <name type="scientific">Nocardiopsis tropica</name>
    <dbReference type="NCBI Taxonomy" id="109330"/>
    <lineage>
        <taxon>Bacteria</taxon>
        <taxon>Bacillati</taxon>
        <taxon>Actinomycetota</taxon>
        <taxon>Actinomycetes</taxon>
        <taxon>Streptosporangiales</taxon>
        <taxon>Nocardiopsidaceae</taxon>
        <taxon>Nocardiopsis</taxon>
    </lineage>
</organism>
<evidence type="ECO:0000313" key="2">
    <source>
        <dbReference type="Proteomes" id="UP001348641"/>
    </source>
</evidence>
<gene>
    <name evidence="1" type="ORF">Q8A49_14630</name>
</gene>
<dbReference type="EMBL" id="JAUUCC010000033">
    <property type="protein sequence ID" value="MEE2051733.1"/>
    <property type="molecule type" value="Genomic_DNA"/>
</dbReference>
<proteinExistence type="predicted"/>
<sequence length="183" mass="20128">MKRTDRPTRKSLAVRTRLSYQIQTRLAGGGSVWLTVAEVLWARERDGIRTVFLGELRGFQEQKANSAAEWMGQYTQPMERRRSASYDGTRMWHRGAGLDSHEDILEQAHRGELPGGFEGWWTPVPAAPRGGYIHEPRVDDPTVALCATNPLMLISDGPTNADGTARLCPVCVAKKAALAAVGA</sequence>
<comment type="caution">
    <text evidence="1">The sequence shown here is derived from an EMBL/GenBank/DDBJ whole genome shotgun (WGS) entry which is preliminary data.</text>
</comment>
<protein>
    <submittedName>
        <fullName evidence="1">Uncharacterized protein</fullName>
    </submittedName>
</protein>
<dbReference type="RefSeq" id="WP_330158796.1">
    <property type="nucleotide sequence ID" value="NZ_BAAAJA010000049.1"/>
</dbReference>
<accession>A0ABU7KR14</accession>
<evidence type="ECO:0000313" key="1">
    <source>
        <dbReference type="EMBL" id="MEE2051733.1"/>
    </source>
</evidence>
<reference evidence="1 2" key="1">
    <citation type="submission" date="2023-07" db="EMBL/GenBank/DDBJ databases">
        <authorList>
            <person name="Girao M."/>
            <person name="Carvalho M.F."/>
        </authorList>
    </citation>
    <scope>NUCLEOTIDE SEQUENCE [LARGE SCALE GENOMIC DNA]</scope>
    <source>
        <strain evidence="1 2">66/93</strain>
    </source>
</reference>
<name>A0ABU7KR14_9ACTN</name>